<organism evidence="1">
    <name type="scientific">marine metagenome</name>
    <dbReference type="NCBI Taxonomy" id="408172"/>
    <lineage>
        <taxon>unclassified sequences</taxon>
        <taxon>metagenomes</taxon>
        <taxon>ecological metagenomes</taxon>
    </lineage>
</organism>
<proteinExistence type="predicted"/>
<dbReference type="PROSITE" id="PS51257">
    <property type="entry name" value="PROKAR_LIPOPROTEIN"/>
    <property type="match status" value="1"/>
</dbReference>
<gene>
    <name evidence="1" type="ORF">METZ01_LOCUS51538</name>
</gene>
<dbReference type="PROSITE" id="PS50005">
    <property type="entry name" value="TPR"/>
    <property type="match status" value="2"/>
</dbReference>
<dbReference type="AlphaFoldDB" id="A0A381S5F5"/>
<dbReference type="Pfam" id="PF13181">
    <property type="entry name" value="TPR_8"/>
    <property type="match status" value="1"/>
</dbReference>
<protein>
    <recommendedName>
        <fullName evidence="2">Tetratricopeptide repeat protein</fullName>
    </recommendedName>
</protein>
<evidence type="ECO:0008006" key="2">
    <source>
        <dbReference type="Google" id="ProtNLM"/>
    </source>
</evidence>
<dbReference type="SMART" id="SM00028">
    <property type="entry name" value="TPR"/>
    <property type="match status" value="3"/>
</dbReference>
<evidence type="ECO:0000313" key="1">
    <source>
        <dbReference type="EMBL" id="SUZ98684.1"/>
    </source>
</evidence>
<name>A0A381S5F5_9ZZZZ</name>
<dbReference type="InterPro" id="IPR011990">
    <property type="entry name" value="TPR-like_helical_dom_sf"/>
</dbReference>
<dbReference type="InterPro" id="IPR019734">
    <property type="entry name" value="TPR_rpt"/>
</dbReference>
<reference evidence="1" key="1">
    <citation type="submission" date="2018-05" db="EMBL/GenBank/DDBJ databases">
        <authorList>
            <person name="Lanie J.A."/>
            <person name="Ng W.-L."/>
            <person name="Kazmierczak K.M."/>
            <person name="Andrzejewski T.M."/>
            <person name="Davidsen T.M."/>
            <person name="Wayne K.J."/>
            <person name="Tettelin H."/>
            <person name="Glass J.I."/>
            <person name="Rusch D."/>
            <person name="Podicherti R."/>
            <person name="Tsui H.-C.T."/>
            <person name="Winkler M.E."/>
        </authorList>
    </citation>
    <scope>NUCLEOTIDE SEQUENCE</scope>
</reference>
<accession>A0A381S5F5</accession>
<sequence>MSGIRIYLSLAVTFSLSSSCVHTSRVQPLSSTPEVTSLLGITLYPIDLPRNVLDIYIRNHEKAKMDYDNNPKNADNIIWLGRRTAYLGEYHKAIEIFSEGIIIFPDDARMYRHRGHRYISTRKFGLAIDDLEKAAMLILNKEDEIEPDGLPNDKNTPTSTLQSNIWYHLGLAYYLSGNLEKATHCYVECMRVSGNNDMLVATSHWFYMTLRRMEREKEAAALLLPISEKMDIIENDAYHQLLLFYKGKIAESNLFKEGEDALQNTTLAYGVANWHCYNGNKEKGSQLLKSILTSDYWPAFGYIAAEADVVDNRCR</sequence>
<dbReference type="Gene3D" id="1.25.40.10">
    <property type="entry name" value="Tetratricopeptide repeat domain"/>
    <property type="match status" value="1"/>
</dbReference>
<dbReference type="SUPFAM" id="SSF48452">
    <property type="entry name" value="TPR-like"/>
    <property type="match status" value="1"/>
</dbReference>
<dbReference type="EMBL" id="UINC01002628">
    <property type="protein sequence ID" value="SUZ98684.1"/>
    <property type="molecule type" value="Genomic_DNA"/>
</dbReference>